<evidence type="ECO:0000313" key="5">
    <source>
        <dbReference type="Ensembl" id="ENSORLP00020016152.1"/>
    </source>
</evidence>
<feature type="region of interest" description="Disordered" evidence="2">
    <location>
        <begin position="1"/>
        <end position="47"/>
    </location>
</feature>
<evidence type="ECO:0008006" key="7">
    <source>
        <dbReference type="Google" id="ProtNLM"/>
    </source>
</evidence>
<dbReference type="InterPro" id="IPR004210">
    <property type="entry name" value="BESS_motif"/>
</dbReference>
<dbReference type="InterPro" id="IPR039353">
    <property type="entry name" value="TF_Adf1"/>
</dbReference>
<dbReference type="PANTHER" id="PTHR12243">
    <property type="entry name" value="MADF DOMAIN TRANSCRIPTION FACTOR"/>
    <property type="match status" value="1"/>
</dbReference>
<feature type="compositionally biased region" description="Basic residues" evidence="2">
    <location>
        <begin position="16"/>
        <end position="27"/>
    </location>
</feature>
<dbReference type="InterPro" id="IPR006578">
    <property type="entry name" value="MADF-dom"/>
</dbReference>
<evidence type="ECO:0000259" key="3">
    <source>
        <dbReference type="PROSITE" id="PS51029"/>
    </source>
</evidence>
<evidence type="ECO:0000313" key="6">
    <source>
        <dbReference type="Proteomes" id="UP000265180"/>
    </source>
</evidence>
<evidence type="ECO:0000259" key="4">
    <source>
        <dbReference type="PROSITE" id="PS51031"/>
    </source>
</evidence>
<evidence type="ECO:0000256" key="2">
    <source>
        <dbReference type="SAM" id="MobiDB-lite"/>
    </source>
</evidence>
<reference evidence="5" key="3">
    <citation type="submission" date="2025-08" db="UniProtKB">
        <authorList>
            <consortium name="Ensembl"/>
        </authorList>
    </citation>
    <scope>IDENTIFICATION</scope>
    <source>
        <strain evidence="5">HNI</strain>
    </source>
</reference>
<sequence length="273" mass="31221">MRRARWCWSSTTSASRGRRPAMTRAAKRQLGGKGGRSSPLPRNRSSAQQCSEMDDKLILAVFHYPELYNATLPNYRCTDSRANAWRNISIALGLPPEDCKRKWKNLRDRYLKEVRMETKNKRQGDFVQSKWRYRQSMNFIAPFTGSRGSAADICGEQDQENLDEFESPDAEGAMLEPAKSNLKLAAIPPESKSQVVFVTQPCPDHQWLVKDDGVPFGSRSRDEDELFLLSFVPALKRLAPQKRCETKMKIQQIMYEAEFNVALAELQEKKPEA</sequence>
<dbReference type="GO" id="GO:0003677">
    <property type="term" value="F:DNA binding"/>
    <property type="evidence" value="ECO:0007669"/>
    <property type="project" value="InterPro"/>
</dbReference>
<reference key="1">
    <citation type="journal article" date="2007" name="Nature">
        <title>The medaka draft genome and insights into vertebrate genome evolution.</title>
        <authorList>
            <person name="Kasahara M."/>
            <person name="Naruse K."/>
            <person name="Sasaki S."/>
            <person name="Nakatani Y."/>
            <person name="Qu W."/>
            <person name="Ahsan B."/>
            <person name="Yamada T."/>
            <person name="Nagayasu Y."/>
            <person name="Doi K."/>
            <person name="Kasai Y."/>
            <person name="Jindo T."/>
            <person name="Kobayashi D."/>
            <person name="Shimada A."/>
            <person name="Toyoda A."/>
            <person name="Kuroki Y."/>
            <person name="Fujiyama A."/>
            <person name="Sasaki T."/>
            <person name="Shimizu A."/>
            <person name="Asakawa S."/>
            <person name="Shimizu N."/>
            <person name="Hashimoto S."/>
            <person name="Yang J."/>
            <person name="Lee Y."/>
            <person name="Matsushima K."/>
            <person name="Sugano S."/>
            <person name="Sakaizumi M."/>
            <person name="Narita T."/>
            <person name="Ohishi K."/>
            <person name="Haga S."/>
            <person name="Ohta F."/>
            <person name="Nomoto H."/>
            <person name="Nogata K."/>
            <person name="Morishita T."/>
            <person name="Endo T."/>
            <person name="Shin-I T."/>
            <person name="Takeda H."/>
            <person name="Morishita S."/>
            <person name="Kohara Y."/>
        </authorList>
    </citation>
    <scope>NUCLEOTIDE SEQUENCE [LARGE SCALE GENOMIC DNA]</scope>
    <source>
        <strain>Hd-rR</strain>
    </source>
</reference>
<dbReference type="Proteomes" id="UP000265180">
    <property type="component" value="Chromosome 12"/>
</dbReference>
<proteinExistence type="predicted"/>
<evidence type="ECO:0000256" key="1">
    <source>
        <dbReference type="PROSITE-ProRule" id="PRU00371"/>
    </source>
</evidence>
<feature type="domain" description="BESS" evidence="4">
    <location>
        <begin position="221"/>
        <end position="260"/>
    </location>
</feature>
<dbReference type="SMART" id="SM00595">
    <property type="entry name" value="MADF"/>
    <property type="match status" value="1"/>
</dbReference>
<dbReference type="Pfam" id="PF10545">
    <property type="entry name" value="MADF_DNA_bdg"/>
    <property type="match status" value="1"/>
</dbReference>
<reference evidence="5" key="4">
    <citation type="submission" date="2025-09" db="UniProtKB">
        <authorList>
            <consortium name="Ensembl"/>
        </authorList>
    </citation>
    <scope>IDENTIFICATION</scope>
    <source>
        <strain evidence="5">HNI</strain>
    </source>
</reference>
<keyword evidence="1" id="KW-0539">Nucleus</keyword>
<organism evidence="5 6">
    <name type="scientific">Oryzias latipes</name>
    <name type="common">Japanese rice fish</name>
    <name type="synonym">Japanese killifish</name>
    <dbReference type="NCBI Taxonomy" id="8090"/>
    <lineage>
        <taxon>Eukaryota</taxon>
        <taxon>Metazoa</taxon>
        <taxon>Chordata</taxon>
        <taxon>Craniata</taxon>
        <taxon>Vertebrata</taxon>
        <taxon>Euteleostomi</taxon>
        <taxon>Actinopterygii</taxon>
        <taxon>Neopterygii</taxon>
        <taxon>Teleostei</taxon>
        <taxon>Neoteleostei</taxon>
        <taxon>Acanthomorphata</taxon>
        <taxon>Ovalentaria</taxon>
        <taxon>Atherinomorphae</taxon>
        <taxon>Beloniformes</taxon>
        <taxon>Adrianichthyidae</taxon>
        <taxon>Oryziinae</taxon>
        <taxon>Oryzias</taxon>
    </lineage>
</organism>
<dbReference type="PROSITE" id="PS51031">
    <property type="entry name" value="BESS"/>
    <property type="match status" value="1"/>
</dbReference>
<feature type="domain" description="MADF" evidence="3">
    <location>
        <begin position="56"/>
        <end position="145"/>
    </location>
</feature>
<dbReference type="Ensembl" id="ENSORLT00020033751.1">
    <property type="protein sequence ID" value="ENSORLP00020016152.1"/>
    <property type="gene ID" value="ENSORLG00020017189.1"/>
</dbReference>
<dbReference type="PANTHER" id="PTHR12243:SF60">
    <property type="entry name" value="SI:CH211-15D5.12-RELATED"/>
    <property type="match status" value="1"/>
</dbReference>
<dbReference type="AlphaFoldDB" id="A0A3P9L6E3"/>
<protein>
    <recommendedName>
        <fullName evidence="7">MADF domain-containing protein</fullName>
    </recommendedName>
</protein>
<dbReference type="GO" id="GO:0005634">
    <property type="term" value="C:nucleus"/>
    <property type="evidence" value="ECO:0007669"/>
    <property type="project" value="UniProtKB-SubCell"/>
</dbReference>
<accession>A0A3P9L6E3</accession>
<reference evidence="5 6" key="2">
    <citation type="submission" date="2017-04" db="EMBL/GenBank/DDBJ databases">
        <title>CpG methylation of centromeres and impact of large insertions on vertebrate speciation.</title>
        <authorList>
            <person name="Ichikawa K."/>
            <person name="Yoshimura J."/>
            <person name="Morishita S."/>
        </authorList>
    </citation>
    <scope>NUCLEOTIDE SEQUENCE</scope>
    <source>
        <strain evidence="5 6">HNI</strain>
    </source>
</reference>
<comment type="subcellular location">
    <subcellularLocation>
        <location evidence="1">Nucleus</location>
    </subcellularLocation>
</comment>
<dbReference type="PROSITE" id="PS51029">
    <property type="entry name" value="MADF"/>
    <property type="match status" value="1"/>
</dbReference>
<dbReference type="Pfam" id="PF02944">
    <property type="entry name" value="BESS"/>
    <property type="match status" value="1"/>
</dbReference>
<name>A0A3P9L6E3_ORYLA</name>